<evidence type="ECO:0000313" key="1">
    <source>
        <dbReference type="EMBL" id="OXA55208.1"/>
    </source>
</evidence>
<dbReference type="EMBL" id="LNIX01000004">
    <property type="protein sequence ID" value="OXA55208.1"/>
    <property type="molecule type" value="Genomic_DNA"/>
</dbReference>
<sequence length="153" mass="18175">MDKPLGRTDEIPFRFYFYFGTSFNKTCIHLKQNDRTDAQSRLVELMNEGAVCYRKDFAFEGGTTVENRENAFYWQHFWKIVGQMKTRVKPDQYTVGIEILNHGLRRKVGFTRKISEADFQKARRFATQNRTFFPLPHYLLPEGQNPGFKKYEL</sequence>
<organism evidence="1 2">
    <name type="scientific">Folsomia candida</name>
    <name type="common">Springtail</name>
    <dbReference type="NCBI Taxonomy" id="158441"/>
    <lineage>
        <taxon>Eukaryota</taxon>
        <taxon>Metazoa</taxon>
        <taxon>Ecdysozoa</taxon>
        <taxon>Arthropoda</taxon>
        <taxon>Hexapoda</taxon>
        <taxon>Collembola</taxon>
        <taxon>Entomobryomorpha</taxon>
        <taxon>Isotomoidea</taxon>
        <taxon>Isotomidae</taxon>
        <taxon>Proisotominae</taxon>
        <taxon>Folsomia</taxon>
    </lineage>
</organism>
<evidence type="ECO:0000313" key="2">
    <source>
        <dbReference type="Proteomes" id="UP000198287"/>
    </source>
</evidence>
<reference evidence="1 2" key="1">
    <citation type="submission" date="2015-12" db="EMBL/GenBank/DDBJ databases">
        <title>The genome of Folsomia candida.</title>
        <authorList>
            <person name="Faddeeva A."/>
            <person name="Derks M.F."/>
            <person name="Anvar Y."/>
            <person name="Smit S."/>
            <person name="Van Straalen N."/>
            <person name="Roelofs D."/>
        </authorList>
    </citation>
    <scope>NUCLEOTIDE SEQUENCE [LARGE SCALE GENOMIC DNA]</scope>
    <source>
        <strain evidence="1 2">VU population</strain>
        <tissue evidence="1">Whole body</tissue>
    </source>
</reference>
<comment type="caution">
    <text evidence="1">The sequence shown here is derived from an EMBL/GenBank/DDBJ whole genome shotgun (WGS) entry which is preliminary data.</text>
</comment>
<name>A0A226ED99_FOLCA</name>
<dbReference type="AlphaFoldDB" id="A0A226ED99"/>
<dbReference type="Proteomes" id="UP000198287">
    <property type="component" value="Unassembled WGS sequence"/>
</dbReference>
<gene>
    <name evidence="1" type="ORF">Fcan01_09925</name>
</gene>
<accession>A0A226ED99</accession>
<protein>
    <submittedName>
        <fullName evidence="1">Uncharacterized protein</fullName>
    </submittedName>
</protein>
<proteinExistence type="predicted"/>
<keyword evidence="2" id="KW-1185">Reference proteome</keyword>